<dbReference type="GO" id="GO:0000287">
    <property type="term" value="F:magnesium ion binding"/>
    <property type="evidence" value="ECO:0007669"/>
    <property type="project" value="UniProtKB-UniRule"/>
</dbReference>
<dbReference type="GO" id="GO:0140346">
    <property type="term" value="F:phosphatidylserine flippase activity"/>
    <property type="evidence" value="ECO:0007669"/>
    <property type="project" value="UniProtKB-ARBA"/>
</dbReference>
<feature type="binding site" evidence="14">
    <location>
        <position position="1072"/>
    </location>
    <ligand>
        <name>ATP</name>
        <dbReference type="ChEBI" id="CHEBI:30616"/>
    </ligand>
</feature>
<evidence type="ECO:0000313" key="22">
    <source>
        <dbReference type="Proteomes" id="UP000191144"/>
    </source>
</evidence>
<dbReference type="InterPro" id="IPR032631">
    <property type="entry name" value="P-type_ATPase_N"/>
</dbReference>
<keyword evidence="3 16" id="KW-0812">Transmembrane</keyword>
<dbReference type="SUPFAM" id="SSF81665">
    <property type="entry name" value="Calcium ATPase, transmembrane domain M"/>
    <property type="match status" value="1"/>
</dbReference>
<dbReference type="EMBL" id="LT598481">
    <property type="protein sequence ID" value="SCU89701.1"/>
    <property type="molecule type" value="Genomic_DNA"/>
</dbReference>
<keyword evidence="4 15" id="KW-0479">Metal-binding</keyword>
<dbReference type="GO" id="GO:0016887">
    <property type="term" value="F:ATP hydrolysis activity"/>
    <property type="evidence" value="ECO:0007669"/>
    <property type="project" value="InterPro"/>
</dbReference>
<organism evidence="21 22">
    <name type="scientific">Lachancea meyersii CBS 8951</name>
    <dbReference type="NCBI Taxonomy" id="1266667"/>
    <lineage>
        <taxon>Eukaryota</taxon>
        <taxon>Fungi</taxon>
        <taxon>Dikarya</taxon>
        <taxon>Ascomycota</taxon>
        <taxon>Saccharomycotina</taxon>
        <taxon>Saccharomycetes</taxon>
        <taxon>Saccharomycetales</taxon>
        <taxon>Saccharomycetaceae</taxon>
        <taxon>Lachancea</taxon>
    </lineage>
</organism>
<feature type="binding site" evidence="14">
    <location>
        <position position="716"/>
    </location>
    <ligand>
        <name>ATP</name>
        <dbReference type="ChEBI" id="CHEBI:30616"/>
    </ligand>
</feature>
<feature type="domain" description="P-type ATPase C-terminal" evidence="20">
    <location>
        <begin position="1214"/>
        <end position="1462"/>
    </location>
</feature>
<reference evidence="22" key="1">
    <citation type="submission" date="2016-03" db="EMBL/GenBank/DDBJ databases">
        <authorList>
            <person name="Devillers Hugo."/>
        </authorList>
    </citation>
    <scope>NUCLEOTIDE SEQUENCE [LARGE SCALE GENOMIC DNA]</scope>
</reference>
<feature type="binding site" evidence="15">
    <location>
        <position position="1191"/>
    </location>
    <ligand>
        <name>Mg(2+)</name>
        <dbReference type="ChEBI" id="CHEBI:18420"/>
    </ligand>
</feature>
<feature type="compositionally biased region" description="Polar residues" evidence="18">
    <location>
        <begin position="1515"/>
        <end position="1534"/>
    </location>
</feature>
<feature type="binding site" evidence="14">
    <location>
        <position position="1190"/>
    </location>
    <ligand>
        <name>ATP</name>
        <dbReference type="ChEBI" id="CHEBI:30616"/>
    </ligand>
</feature>
<evidence type="ECO:0000256" key="2">
    <source>
        <dbReference type="ARBA" id="ARBA00008109"/>
    </source>
</evidence>
<dbReference type="Gene3D" id="2.70.150.10">
    <property type="entry name" value="Calcium-transporting ATPase, cytoplasmic transduction domain A"/>
    <property type="match status" value="1"/>
</dbReference>
<evidence type="ECO:0000256" key="18">
    <source>
        <dbReference type="SAM" id="MobiDB-lite"/>
    </source>
</evidence>
<evidence type="ECO:0000256" key="4">
    <source>
        <dbReference type="ARBA" id="ARBA00022723"/>
    </source>
</evidence>
<dbReference type="PANTHER" id="PTHR24092:SF174">
    <property type="entry name" value="PHOSPHOLIPID-TRANSPORTING ATPASE DNF3-RELATED"/>
    <property type="match status" value="1"/>
</dbReference>
<feature type="domain" description="P-type ATPase N-terminal" evidence="19">
    <location>
        <begin position="103"/>
        <end position="161"/>
    </location>
</feature>
<keyword evidence="5 14" id="KW-0547">Nucleotide-binding</keyword>
<feature type="transmembrane region" description="Helical" evidence="16">
    <location>
        <begin position="1327"/>
        <end position="1346"/>
    </location>
</feature>
<dbReference type="InterPro" id="IPR032630">
    <property type="entry name" value="P_typ_ATPase_c"/>
</dbReference>
<feature type="active site" description="4-aspartylphosphate intermediate" evidence="13">
    <location>
        <position position="540"/>
    </location>
</feature>
<feature type="binding site" evidence="14">
    <location>
        <position position="992"/>
    </location>
    <ligand>
        <name>ATP</name>
        <dbReference type="ChEBI" id="CHEBI:30616"/>
    </ligand>
</feature>
<dbReference type="GO" id="GO:0005524">
    <property type="term" value="F:ATP binding"/>
    <property type="evidence" value="ECO:0007669"/>
    <property type="project" value="UniProtKB-UniRule"/>
</dbReference>
<dbReference type="Proteomes" id="UP000191144">
    <property type="component" value="Chromosome E"/>
</dbReference>
<comment type="similarity">
    <text evidence="2 16">Belongs to the cation transport ATPase (P-type) (TC 3.A.3) family. Type IV subfamily.</text>
</comment>
<feature type="transmembrane region" description="Helical" evidence="16">
    <location>
        <begin position="1277"/>
        <end position="1297"/>
    </location>
</feature>
<dbReference type="Pfam" id="PF13246">
    <property type="entry name" value="Cation_ATPase"/>
    <property type="match status" value="1"/>
</dbReference>
<comment type="subcellular location">
    <subcellularLocation>
        <location evidence="1 16">Membrane</location>
        <topology evidence="1 16">Multi-pass membrane protein</topology>
    </subcellularLocation>
</comment>
<evidence type="ECO:0000256" key="13">
    <source>
        <dbReference type="PIRSR" id="PIRSR606539-1"/>
    </source>
</evidence>
<evidence type="ECO:0000256" key="12">
    <source>
        <dbReference type="ARBA" id="ARBA00049128"/>
    </source>
</evidence>
<evidence type="ECO:0000256" key="8">
    <source>
        <dbReference type="ARBA" id="ARBA00022967"/>
    </source>
</evidence>
<name>A0A1G4JH62_9SACH</name>
<dbReference type="SFLD" id="SFLDS00003">
    <property type="entry name" value="Haloacid_Dehalogenase"/>
    <property type="match status" value="1"/>
</dbReference>
<evidence type="ECO:0000259" key="19">
    <source>
        <dbReference type="Pfam" id="PF16209"/>
    </source>
</evidence>
<dbReference type="InterPro" id="IPR018303">
    <property type="entry name" value="ATPase_P-typ_P_site"/>
</dbReference>
<evidence type="ECO:0000256" key="15">
    <source>
        <dbReference type="PIRSR" id="PIRSR606539-3"/>
    </source>
</evidence>
<feature type="binding site" evidence="15">
    <location>
        <position position="1187"/>
    </location>
    <ligand>
        <name>Mg(2+)</name>
        <dbReference type="ChEBI" id="CHEBI:18420"/>
    </ligand>
</feature>
<dbReference type="GO" id="GO:0006892">
    <property type="term" value="P:post-Golgi vesicle-mediated transport"/>
    <property type="evidence" value="ECO:0007669"/>
    <property type="project" value="TreeGrafter"/>
</dbReference>
<comment type="catalytic activity">
    <reaction evidence="11 16">
        <text>ATP + H2O + phospholipidSide 1 = ADP + phosphate + phospholipidSide 2.</text>
        <dbReference type="EC" id="7.6.2.1"/>
    </reaction>
</comment>
<dbReference type="SFLD" id="SFLDF00027">
    <property type="entry name" value="p-type_atpase"/>
    <property type="match status" value="1"/>
</dbReference>
<evidence type="ECO:0000259" key="20">
    <source>
        <dbReference type="Pfam" id="PF16212"/>
    </source>
</evidence>
<dbReference type="InterPro" id="IPR006539">
    <property type="entry name" value="P-type_ATPase_IV"/>
</dbReference>
<dbReference type="NCBIfam" id="TIGR01494">
    <property type="entry name" value="ATPase_P-type"/>
    <property type="match status" value="1"/>
</dbReference>
<dbReference type="Pfam" id="PF00702">
    <property type="entry name" value="Hydrolase"/>
    <property type="match status" value="1"/>
</dbReference>
<feature type="region of interest" description="Disordered" evidence="18">
    <location>
        <begin position="1512"/>
        <end position="1549"/>
    </location>
</feature>
<evidence type="ECO:0000256" key="14">
    <source>
        <dbReference type="PIRSR" id="PIRSR606539-2"/>
    </source>
</evidence>
<dbReference type="InterPro" id="IPR044492">
    <property type="entry name" value="P_typ_ATPase_HD_dom"/>
</dbReference>
<feature type="binding site" evidence="14">
    <location>
        <position position="542"/>
    </location>
    <ligand>
        <name>ATP</name>
        <dbReference type="ChEBI" id="CHEBI:30616"/>
    </ligand>
</feature>
<dbReference type="SUPFAM" id="SSF56784">
    <property type="entry name" value="HAD-like"/>
    <property type="match status" value="1"/>
</dbReference>
<dbReference type="EC" id="7.6.2.1" evidence="16"/>
<evidence type="ECO:0000256" key="3">
    <source>
        <dbReference type="ARBA" id="ARBA00022692"/>
    </source>
</evidence>
<feature type="binding site" evidence="14">
    <location>
        <position position="764"/>
    </location>
    <ligand>
        <name>ATP</name>
        <dbReference type="ChEBI" id="CHEBI:30616"/>
    </ligand>
</feature>
<keyword evidence="6 14" id="KW-0067">ATP-binding</keyword>
<dbReference type="Gene3D" id="3.40.1110.10">
    <property type="entry name" value="Calcium-transporting ATPase, cytoplasmic domain N"/>
    <property type="match status" value="1"/>
</dbReference>
<dbReference type="InterPro" id="IPR008250">
    <property type="entry name" value="ATPase_P-typ_transduc_dom_A_sf"/>
</dbReference>
<feature type="binding site" evidence="14">
    <location>
        <position position="1160"/>
    </location>
    <ligand>
        <name>ATP</name>
        <dbReference type="ChEBI" id="CHEBI:30616"/>
    </ligand>
</feature>
<feature type="binding site" evidence="14">
    <location>
        <position position="1073"/>
    </location>
    <ligand>
        <name>ATP</name>
        <dbReference type="ChEBI" id="CHEBI:30616"/>
    </ligand>
</feature>
<keyword evidence="8 16" id="KW-1278">Translocase</keyword>
<dbReference type="OrthoDB" id="377733at2759"/>
<dbReference type="NCBIfam" id="TIGR01652">
    <property type="entry name" value="ATPase-Plipid"/>
    <property type="match status" value="2"/>
</dbReference>
<evidence type="ECO:0000313" key="21">
    <source>
        <dbReference type="EMBL" id="SCU89701.1"/>
    </source>
</evidence>
<evidence type="ECO:0000256" key="5">
    <source>
        <dbReference type="ARBA" id="ARBA00022741"/>
    </source>
</evidence>
<dbReference type="SUPFAM" id="SSF81653">
    <property type="entry name" value="Calcium ATPase, transduction domain A"/>
    <property type="match status" value="1"/>
</dbReference>
<keyword evidence="22" id="KW-1185">Reference proteome</keyword>
<dbReference type="Gene3D" id="3.40.50.1000">
    <property type="entry name" value="HAD superfamily/HAD-like"/>
    <property type="match status" value="1"/>
</dbReference>
<dbReference type="GO" id="GO:0005802">
    <property type="term" value="C:trans-Golgi network"/>
    <property type="evidence" value="ECO:0007669"/>
    <property type="project" value="TreeGrafter"/>
</dbReference>
<gene>
    <name evidence="21" type="ORF">LAME_0E05028G</name>
</gene>
<dbReference type="FunFam" id="3.40.50.1000:FF:000172">
    <property type="entry name" value="Phospholipid-transporting ATPase"/>
    <property type="match status" value="1"/>
</dbReference>
<feature type="binding site" evidence="14">
    <location>
        <position position="1074"/>
    </location>
    <ligand>
        <name>ATP</name>
        <dbReference type="ChEBI" id="CHEBI:30616"/>
    </ligand>
</feature>
<accession>A0A1G4JH62</accession>
<feature type="region of interest" description="Disordered" evidence="18">
    <location>
        <begin position="617"/>
        <end position="660"/>
    </location>
</feature>
<feature type="transmembrane region" description="Helical" evidence="16">
    <location>
        <begin position="135"/>
        <end position="152"/>
    </location>
</feature>
<keyword evidence="9 16" id="KW-1133">Transmembrane helix</keyword>
<keyword evidence="17" id="KW-0175">Coiled coil</keyword>
<keyword evidence="7 15" id="KW-0460">Magnesium</keyword>
<dbReference type="PROSITE" id="PS00154">
    <property type="entry name" value="ATPASE_E1_E2"/>
    <property type="match status" value="1"/>
</dbReference>
<dbReference type="InterPro" id="IPR036412">
    <property type="entry name" value="HAD-like_sf"/>
</dbReference>
<feature type="transmembrane region" description="Helical" evidence="16">
    <location>
        <begin position="1388"/>
        <end position="1412"/>
    </location>
</feature>
<feature type="coiled-coil region" evidence="17">
    <location>
        <begin position="805"/>
        <end position="832"/>
    </location>
</feature>
<evidence type="ECO:0000256" key="7">
    <source>
        <dbReference type="ARBA" id="ARBA00022842"/>
    </source>
</evidence>
<feature type="transmembrane region" description="Helical" evidence="16">
    <location>
        <begin position="1358"/>
        <end position="1376"/>
    </location>
</feature>
<feature type="binding site" evidence="14">
    <location>
        <position position="1191"/>
    </location>
    <ligand>
        <name>ATP</name>
        <dbReference type="ChEBI" id="CHEBI:30616"/>
    </ligand>
</feature>
<comment type="catalytic activity">
    <reaction evidence="12">
        <text>a 1,2-diacyl-sn-glycero-3-phosphoethanolamine(out) + ATP + H2O = a 1,2-diacyl-sn-glycero-3-phosphoethanolamine(in) + ADP + phosphate + H(+)</text>
        <dbReference type="Rhea" id="RHEA:66132"/>
        <dbReference type="ChEBI" id="CHEBI:15377"/>
        <dbReference type="ChEBI" id="CHEBI:15378"/>
        <dbReference type="ChEBI" id="CHEBI:30616"/>
        <dbReference type="ChEBI" id="CHEBI:43474"/>
        <dbReference type="ChEBI" id="CHEBI:64612"/>
        <dbReference type="ChEBI" id="CHEBI:456216"/>
    </reaction>
    <physiologicalReaction direction="left-to-right" evidence="12">
        <dbReference type="Rhea" id="RHEA:66133"/>
    </physiologicalReaction>
</comment>
<evidence type="ECO:0000256" key="1">
    <source>
        <dbReference type="ARBA" id="ARBA00004141"/>
    </source>
</evidence>
<evidence type="ECO:0000256" key="10">
    <source>
        <dbReference type="ARBA" id="ARBA00023136"/>
    </source>
</evidence>
<evidence type="ECO:0000256" key="17">
    <source>
        <dbReference type="SAM" id="Coils"/>
    </source>
</evidence>
<proteinExistence type="inferred from homology"/>
<dbReference type="PANTHER" id="PTHR24092">
    <property type="entry name" value="PROBABLE PHOSPHOLIPID-TRANSPORTING ATPASE"/>
    <property type="match status" value="1"/>
</dbReference>
<feature type="binding site" evidence="14">
    <location>
        <position position="789"/>
    </location>
    <ligand>
        <name>ATP</name>
        <dbReference type="ChEBI" id="CHEBI:30616"/>
    </ligand>
</feature>
<dbReference type="InterPro" id="IPR023298">
    <property type="entry name" value="ATPase_P-typ_TM_dom_sf"/>
</dbReference>
<dbReference type="Pfam" id="PF16209">
    <property type="entry name" value="PhoLip_ATPase_N"/>
    <property type="match status" value="1"/>
</dbReference>
<sequence>MGGMKRQRAFSLRTQLFNKQLHNKFQQDYEVEEPAEEFDMDLDRAERSLSIADTGSRFIDWILRRNRNQHTKAGRIIPVSLDHSDAAFRALAGDYGDKLIDERSQRPYKDNVITSSRYTIYTFLPRQLYAQFSRLANSYFLLVAILQMIPGWSTTGTYTTIVPLLIFMSISMCREAWDDFRRHKLDREENNKPVKILVRDPDANGQVSTAITGDITRPNSLYSLPQWQQSATSTSALNAFTSGLSEEDGSLSSATAPFTNWEALKRSYGIYIVEKQWKDVKVGDYVLLNQDDWVPADLLLLTCDAENSDCFVETMALDGETNLKNKQPLREISDQMETIAGLASFKARITVEDPNIDLHNFEGNLELLDQTRKTTIGPDNVIYRGSIIRNTQNAIGMVIFTGEETKIRMNAIKNPRIKAPKLQKAINMIVLFMVFVVASMALLSFMAQRILKRKWIDNNNAWYLFQQDAGVAPTVMSFIIMYNTLIPLSLYVTMEIIKAMQSKLMEWDIDMYHAASNTPCESRTATILEELGQVSYIFSDKTGTLTDNKMVFRALSICGASWVHDVDQNSNTLSTTESNESKNIDVVSVDDRSFLENFRPADSSSVISRKTSIEYKGNSSATYTGRPSMASRKHVGDDKRKSTSRSNQGKSHTAVEEPRSSHDLISYIQRNANTYYSKKAKFFIIALALCHSCLPRKASDSDEEDCVEYQASSPDELALVTAARDMGFAVLNRNGSVLTVKSYPNGFDADPLIEDYEVLNFIDFTSDRKRMSVLVRMPQEPNRILLICKGADNVILERLHNSVLANQKIMELQESTNERKTAEADLILKQRKSLETTDHVRSSNSLRRRSSQRPSMVRMSLQAARKSLSRKSLSRKSLGNNDPEVQFNSIDDFLNDVERADSEVQDIYAKSRKSLQKQQRERYSVNIQNSTGSGSSDLSSDFLAVTPPDVTGDVREDDLEDYIGNETLLKNEGYVLERTLQAIDEFSTNGLRTLLYSYKWLDISTYEKWANDYNSAKTSLERRKEKMHSVGEEVETSLNLLGVTAIEDKLQEGVADAINKIRRAGIKMWMLTGDKRETAINIGYSCNLIHDYSTVVILSAEDENMSSKLTALTQEIERGNVAHCVVVIDGTTLAHFETNPTLMSVFVELCTKTDSVICCRASPSQKALMVTHIRKTDKNLVTLAIGDGANDIAMIQSADIGVGIAGKEGLQASRSSDYSIGQFRFLLKLLLVHGRYNYVRTSKFVLCTFYKELLFYVTQMIYQKNTLFSGTSLYEPWSLSMFNTLFTSLPVLCIGMFEKDLKPVTLLAIPELYSSGRLSESFNLRVFLFWMFEAALNSAVISFLNWKIWAGSSLSDNTIYPIGVINFTAIVTLVNVKCQLLETHNRNFLAFGSLIISVGGWLLWCCLLPGLYSTDGPYDVLVGLYHQFGDDVTFWCSCLVLVLLPLIIDIVIKALKIMLRPSNSEIFMELEQKDEVRKKLELKAFNELKQGWTWDKDPSTLTRYTDRVLHRGNGTLETDASGNHTRSRKNTIPSATELPAGSSSKVSVRSGVTFNPEEYEMLPSGKLIKRRKGGDSQEGGSEAFSQKISKKLRFKLKSHDDEDVDAIIAERLRDLE</sequence>
<evidence type="ECO:0000256" key="6">
    <source>
        <dbReference type="ARBA" id="ARBA00022840"/>
    </source>
</evidence>
<dbReference type="Pfam" id="PF16212">
    <property type="entry name" value="PhoLip_ATPase_C"/>
    <property type="match status" value="1"/>
</dbReference>
<feature type="binding site" evidence="15">
    <location>
        <position position="542"/>
    </location>
    <ligand>
        <name>Mg(2+)</name>
        <dbReference type="ChEBI" id="CHEBI:18420"/>
    </ligand>
</feature>
<comment type="cofactor">
    <cofactor evidence="15">
        <name>Mg(2+)</name>
        <dbReference type="ChEBI" id="CHEBI:18420"/>
    </cofactor>
</comment>
<feature type="region of interest" description="Disordered" evidence="18">
    <location>
        <begin position="1563"/>
        <end position="1584"/>
    </location>
</feature>
<feature type="transmembrane region" description="Helical" evidence="16">
    <location>
        <begin position="1432"/>
        <end position="1452"/>
    </location>
</feature>
<dbReference type="InterPro" id="IPR023214">
    <property type="entry name" value="HAD_sf"/>
</dbReference>
<feature type="binding site" evidence="14">
    <location>
        <position position="1166"/>
    </location>
    <ligand>
        <name>ATP</name>
        <dbReference type="ChEBI" id="CHEBI:30616"/>
    </ligand>
</feature>
<feature type="transmembrane region" description="Helical" evidence="16">
    <location>
        <begin position="471"/>
        <end position="493"/>
    </location>
</feature>
<feature type="region of interest" description="Disordered" evidence="18">
    <location>
        <begin position="836"/>
        <end position="885"/>
    </location>
</feature>
<dbReference type="SFLD" id="SFLDG00002">
    <property type="entry name" value="C1.7:_P-type_atpase_like"/>
    <property type="match status" value="1"/>
</dbReference>
<dbReference type="InterPro" id="IPR001757">
    <property type="entry name" value="P_typ_ATPase"/>
</dbReference>
<feature type="binding site" evidence="14">
    <location>
        <position position="540"/>
    </location>
    <ligand>
        <name>ATP</name>
        <dbReference type="ChEBI" id="CHEBI:30616"/>
    </ligand>
</feature>
<keyword evidence="10 16" id="KW-0472">Membrane</keyword>
<dbReference type="GO" id="GO:0032456">
    <property type="term" value="P:endocytic recycling"/>
    <property type="evidence" value="ECO:0007669"/>
    <property type="project" value="TreeGrafter"/>
</dbReference>
<dbReference type="GO" id="GO:0005886">
    <property type="term" value="C:plasma membrane"/>
    <property type="evidence" value="ECO:0007669"/>
    <property type="project" value="TreeGrafter"/>
</dbReference>
<evidence type="ECO:0000256" key="9">
    <source>
        <dbReference type="ARBA" id="ARBA00022989"/>
    </source>
</evidence>
<evidence type="ECO:0000256" key="11">
    <source>
        <dbReference type="ARBA" id="ARBA00034036"/>
    </source>
</evidence>
<evidence type="ECO:0000256" key="16">
    <source>
        <dbReference type="RuleBase" id="RU362033"/>
    </source>
</evidence>
<feature type="binding site" evidence="14">
    <location>
        <position position="541"/>
    </location>
    <ligand>
        <name>ATP</name>
        <dbReference type="ChEBI" id="CHEBI:30616"/>
    </ligand>
</feature>
<protein>
    <recommendedName>
        <fullName evidence="16">Phospholipid-transporting ATPase</fullName>
        <ecNumber evidence="16">7.6.2.1</ecNumber>
    </recommendedName>
</protein>
<dbReference type="FunFam" id="3.40.1110.10:FF:000090">
    <property type="entry name" value="Phospholipid-transporting ATPase"/>
    <property type="match status" value="1"/>
</dbReference>
<feature type="binding site" evidence="15">
    <location>
        <position position="540"/>
    </location>
    <ligand>
        <name>Mg(2+)</name>
        <dbReference type="ChEBI" id="CHEBI:18420"/>
    </ligand>
</feature>
<feature type="transmembrane region" description="Helical" evidence="16">
    <location>
        <begin position="425"/>
        <end position="451"/>
    </location>
</feature>
<dbReference type="SUPFAM" id="SSF81660">
    <property type="entry name" value="Metal cation-transporting ATPase, ATP-binding domain N"/>
    <property type="match status" value="1"/>
</dbReference>
<dbReference type="InterPro" id="IPR023299">
    <property type="entry name" value="ATPase_P-typ_cyto_dom_N"/>
</dbReference>